<feature type="non-terminal residue" evidence="1">
    <location>
        <position position="104"/>
    </location>
</feature>
<proteinExistence type="predicted"/>
<evidence type="ECO:0000313" key="2">
    <source>
        <dbReference type="Proteomes" id="UP001331761"/>
    </source>
</evidence>
<gene>
    <name evidence="1" type="ORF">GCK32_020355</name>
</gene>
<protein>
    <submittedName>
        <fullName evidence="1">Uncharacterized protein</fullName>
    </submittedName>
</protein>
<dbReference type="EMBL" id="WIXE01003021">
    <property type="protein sequence ID" value="KAK5984312.1"/>
    <property type="molecule type" value="Genomic_DNA"/>
</dbReference>
<reference evidence="1 2" key="1">
    <citation type="submission" date="2019-10" db="EMBL/GenBank/DDBJ databases">
        <title>Assembly and Annotation for the nematode Trichostrongylus colubriformis.</title>
        <authorList>
            <person name="Martin J."/>
        </authorList>
    </citation>
    <scope>NUCLEOTIDE SEQUENCE [LARGE SCALE GENOMIC DNA]</scope>
    <source>
        <strain evidence="1">G859</strain>
        <tissue evidence="1">Whole worm</tissue>
    </source>
</reference>
<accession>A0AAN8FZJ9</accession>
<dbReference type="AlphaFoldDB" id="A0AAN8FZJ9"/>
<comment type="caution">
    <text evidence="1">The sequence shown here is derived from an EMBL/GenBank/DDBJ whole genome shotgun (WGS) entry which is preliminary data.</text>
</comment>
<organism evidence="1 2">
    <name type="scientific">Trichostrongylus colubriformis</name>
    <name type="common">Black scour worm</name>
    <dbReference type="NCBI Taxonomy" id="6319"/>
    <lineage>
        <taxon>Eukaryota</taxon>
        <taxon>Metazoa</taxon>
        <taxon>Ecdysozoa</taxon>
        <taxon>Nematoda</taxon>
        <taxon>Chromadorea</taxon>
        <taxon>Rhabditida</taxon>
        <taxon>Rhabditina</taxon>
        <taxon>Rhabditomorpha</taxon>
        <taxon>Strongyloidea</taxon>
        <taxon>Trichostrongylidae</taxon>
        <taxon>Trichostrongylus</taxon>
    </lineage>
</organism>
<keyword evidence="2" id="KW-1185">Reference proteome</keyword>
<sequence length="104" mass="11697">MATRSALSLLECDTADEIDEVPRDFIRFQMAVNDVPIEGVKVGPRKSEFLFEEFLFNVNLLEQDGVRTVSLSCVTSPAYEWRLNTQMRIKTGIAGSSILKVVDK</sequence>
<evidence type="ECO:0000313" key="1">
    <source>
        <dbReference type="EMBL" id="KAK5984312.1"/>
    </source>
</evidence>
<dbReference type="Proteomes" id="UP001331761">
    <property type="component" value="Unassembled WGS sequence"/>
</dbReference>
<name>A0AAN8FZJ9_TRICO</name>